<dbReference type="PANTHER" id="PTHR10434">
    <property type="entry name" value="1-ACYL-SN-GLYCEROL-3-PHOSPHATE ACYLTRANSFERASE"/>
    <property type="match status" value="1"/>
</dbReference>
<proteinExistence type="predicted"/>
<dbReference type="InterPro" id="IPR002123">
    <property type="entry name" value="Plipid/glycerol_acylTrfase"/>
</dbReference>
<evidence type="ECO:0000256" key="2">
    <source>
        <dbReference type="ARBA" id="ARBA00023315"/>
    </source>
</evidence>
<protein>
    <recommendedName>
        <fullName evidence="3">Phospholipid/glycerol acyltransferase domain-containing protein</fullName>
    </recommendedName>
</protein>
<reference evidence="4" key="1">
    <citation type="submission" date="2023-10" db="EMBL/GenBank/DDBJ databases">
        <authorList>
            <person name="Chen Y."/>
            <person name="Shah S."/>
            <person name="Dougan E. K."/>
            <person name="Thang M."/>
            <person name="Chan C."/>
        </authorList>
    </citation>
    <scope>NUCLEOTIDE SEQUENCE [LARGE SCALE GENOMIC DNA]</scope>
</reference>
<keyword evidence="5" id="KW-1185">Reference proteome</keyword>
<feature type="domain" description="Phospholipid/glycerol acyltransferase" evidence="3">
    <location>
        <begin position="170"/>
        <end position="298"/>
    </location>
</feature>
<name>A0ABN9Q1G8_9DINO</name>
<feature type="non-terminal residue" evidence="4">
    <location>
        <position position="1"/>
    </location>
</feature>
<dbReference type="SMART" id="SM00563">
    <property type="entry name" value="PlsC"/>
    <property type="match status" value="1"/>
</dbReference>
<dbReference type="Proteomes" id="UP001189429">
    <property type="component" value="Unassembled WGS sequence"/>
</dbReference>
<comment type="caution">
    <text evidence="4">The sequence shown here is derived from an EMBL/GenBank/DDBJ whole genome shotgun (WGS) entry which is preliminary data.</text>
</comment>
<evidence type="ECO:0000259" key="3">
    <source>
        <dbReference type="SMART" id="SM00563"/>
    </source>
</evidence>
<dbReference type="Pfam" id="PF01553">
    <property type="entry name" value="Acyltransferase"/>
    <property type="match status" value="1"/>
</dbReference>
<dbReference type="PANTHER" id="PTHR10434:SF11">
    <property type="entry name" value="1-ACYL-SN-GLYCEROL-3-PHOSPHATE ACYLTRANSFERASE"/>
    <property type="match status" value="1"/>
</dbReference>
<evidence type="ECO:0000313" key="4">
    <source>
        <dbReference type="EMBL" id="CAK0796945.1"/>
    </source>
</evidence>
<gene>
    <name evidence="4" type="ORF">PCOR1329_LOCUS6168</name>
</gene>
<keyword evidence="2" id="KW-0012">Acyltransferase</keyword>
<dbReference type="SUPFAM" id="SSF69593">
    <property type="entry name" value="Glycerol-3-phosphate (1)-acyltransferase"/>
    <property type="match status" value="1"/>
</dbReference>
<evidence type="ECO:0000256" key="1">
    <source>
        <dbReference type="ARBA" id="ARBA00022679"/>
    </source>
</evidence>
<accession>A0ABN9Q1G8</accession>
<evidence type="ECO:0000313" key="5">
    <source>
        <dbReference type="Proteomes" id="UP001189429"/>
    </source>
</evidence>
<dbReference type="EMBL" id="CAUYUJ010001651">
    <property type="protein sequence ID" value="CAK0796945.1"/>
    <property type="molecule type" value="Genomic_DNA"/>
</dbReference>
<sequence>EQRGPLVAAPRGSLARALRRAVGARPCAPLSAAARCSPAAAPSTAQAGPAHGVVGGAGEGVAAMERCEPSCCGHCLARAAFAATFLVASVPTWAYVAISDVCDALVSACTTRSEVSVGQEALAARRAHGAFVGRAISKSWQLALRVCCWLRVDASGLRPLEDAGGGERRLFICANHASYMDTVLICAYMPRHLVGEAKTLMARKHLGMPVLGRIANHVGHMPVPFTSSSRGNYAVDKAKMAELMANVDRCIEGGGHLAIFPEGDLNPEPDVLLPFRAGGMDICIRHDMEVWAWVMTGQADCWPVDAAIGGRPSSIQLRAERLHHSAREAAARLAGPGADAREQAIALAADLRARMQGMLDEMLGNRAPPVLGPSSSCPKTKL</sequence>
<dbReference type="CDD" id="cd07989">
    <property type="entry name" value="LPLAT_AGPAT-like"/>
    <property type="match status" value="1"/>
</dbReference>
<organism evidence="4 5">
    <name type="scientific">Prorocentrum cordatum</name>
    <dbReference type="NCBI Taxonomy" id="2364126"/>
    <lineage>
        <taxon>Eukaryota</taxon>
        <taxon>Sar</taxon>
        <taxon>Alveolata</taxon>
        <taxon>Dinophyceae</taxon>
        <taxon>Prorocentrales</taxon>
        <taxon>Prorocentraceae</taxon>
        <taxon>Prorocentrum</taxon>
    </lineage>
</organism>
<keyword evidence="1" id="KW-0808">Transferase</keyword>